<dbReference type="PANTHER" id="PTHR43477">
    <property type="entry name" value="DIHYDROANTICAPSIN 7-DEHYDROGENASE"/>
    <property type="match status" value="1"/>
</dbReference>
<dbReference type="InterPro" id="IPR002347">
    <property type="entry name" value="SDR_fam"/>
</dbReference>
<dbReference type="Pfam" id="PF13561">
    <property type="entry name" value="adh_short_C2"/>
    <property type="match status" value="1"/>
</dbReference>
<evidence type="ECO:0000256" key="2">
    <source>
        <dbReference type="ARBA" id="ARBA00023002"/>
    </source>
</evidence>
<sequence>AAVERHGRLDGAANCVGSLLLKPAHLTRAEEFADTVAQNLTSAFALVRAAARAMMDGGGGSVVLVSSAAARTGLPNHEAIAAAKAGVIGLAMSAAATYASRNVRVNAVAPGLVRTPLTRRVTGSAAGEQASLAMHALGRLGEPDDVASLIAWLLAPEHGWVTGQTFGVDGGLATLRAR</sequence>
<dbReference type="CDD" id="cd05233">
    <property type="entry name" value="SDR_c"/>
    <property type="match status" value="1"/>
</dbReference>
<name>A0A6J4MEF0_9BACT</name>
<dbReference type="Gene3D" id="3.40.50.720">
    <property type="entry name" value="NAD(P)-binding Rossmann-like Domain"/>
    <property type="match status" value="1"/>
</dbReference>
<dbReference type="AlphaFoldDB" id="A0A6J4MEF0"/>
<dbReference type="EC" id="1.1.1.100" evidence="3"/>
<accession>A0A6J4MEF0</accession>
<reference evidence="3" key="1">
    <citation type="submission" date="2020-02" db="EMBL/GenBank/DDBJ databases">
        <authorList>
            <person name="Meier V. D."/>
        </authorList>
    </citation>
    <scope>NUCLEOTIDE SEQUENCE</scope>
    <source>
        <strain evidence="3">AVDCRST_MAG40</strain>
    </source>
</reference>
<evidence type="ECO:0000256" key="1">
    <source>
        <dbReference type="ARBA" id="ARBA00006484"/>
    </source>
</evidence>
<organism evidence="3">
    <name type="scientific">uncultured Gemmatimonadaceae bacterium</name>
    <dbReference type="NCBI Taxonomy" id="246130"/>
    <lineage>
        <taxon>Bacteria</taxon>
        <taxon>Pseudomonadati</taxon>
        <taxon>Gemmatimonadota</taxon>
        <taxon>Gemmatimonadia</taxon>
        <taxon>Gemmatimonadales</taxon>
        <taxon>Gemmatimonadaceae</taxon>
        <taxon>environmental samples</taxon>
    </lineage>
</organism>
<dbReference type="InterPro" id="IPR051122">
    <property type="entry name" value="SDR_DHRS6-like"/>
</dbReference>
<keyword evidence="2 3" id="KW-0560">Oxidoreductase</keyword>
<dbReference type="EMBL" id="CADCTX010000872">
    <property type="protein sequence ID" value="CAA9355991.1"/>
    <property type="molecule type" value="Genomic_DNA"/>
</dbReference>
<dbReference type="PANTHER" id="PTHR43477:SF1">
    <property type="entry name" value="DIHYDROANTICAPSIN 7-DEHYDROGENASE"/>
    <property type="match status" value="1"/>
</dbReference>
<dbReference type="SUPFAM" id="SSF51735">
    <property type="entry name" value="NAD(P)-binding Rossmann-fold domains"/>
    <property type="match status" value="1"/>
</dbReference>
<comment type="similarity">
    <text evidence="1">Belongs to the short-chain dehydrogenases/reductases (SDR) family.</text>
</comment>
<proteinExistence type="inferred from homology"/>
<protein>
    <submittedName>
        <fullName evidence="3">3-oxoacyl-[acyl-carrier protein] reductase</fullName>
        <ecNumber evidence="3">1.1.1.100</ecNumber>
    </submittedName>
</protein>
<feature type="non-terminal residue" evidence="3">
    <location>
        <position position="1"/>
    </location>
</feature>
<dbReference type="GO" id="GO:0004316">
    <property type="term" value="F:3-oxoacyl-[acyl-carrier-protein] reductase (NADPH) activity"/>
    <property type="evidence" value="ECO:0007669"/>
    <property type="project" value="UniProtKB-EC"/>
</dbReference>
<gene>
    <name evidence="3" type="ORF">AVDCRST_MAG40-3173</name>
</gene>
<dbReference type="InterPro" id="IPR036291">
    <property type="entry name" value="NAD(P)-bd_dom_sf"/>
</dbReference>
<dbReference type="PRINTS" id="PR00081">
    <property type="entry name" value="GDHRDH"/>
</dbReference>
<evidence type="ECO:0000313" key="3">
    <source>
        <dbReference type="EMBL" id="CAA9355991.1"/>
    </source>
</evidence>